<evidence type="ECO:0000313" key="2">
    <source>
        <dbReference type="Ensembl" id="ENSENLP00000006292.1"/>
    </source>
</evidence>
<organism evidence="2 3">
    <name type="scientific">Echeneis naucrates</name>
    <name type="common">Live sharksucker</name>
    <dbReference type="NCBI Taxonomy" id="173247"/>
    <lineage>
        <taxon>Eukaryota</taxon>
        <taxon>Metazoa</taxon>
        <taxon>Chordata</taxon>
        <taxon>Craniata</taxon>
        <taxon>Vertebrata</taxon>
        <taxon>Euteleostomi</taxon>
        <taxon>Actinopterygii</taxon>
        <taxon>Neopterygii</taxon>
        <taxon>Teleostei</taxon>
        <taxon>Neoteleostei</taxon>
        <taxon>Acanthomorphata</taxon>
        <taxon>Carangaria</taxon>
        <taxon>Carangiformes</taxon>
        <taxon>Echeneidae</taxon>
        <taxon>Echeneis</taxon>
    </lineage>
</organism>
<sequence length="59" mass="6540">MTGSPSSSAVLCKPARSPGKAGRSRAPEALSYSNMCFQTEGEREKLEQRHWCPDRTKDI</sequence>
<proteinExistence type="predicted"/>
<dbReference type="Proteomes" id="UP000472264">
    <property type="component" value="Chromosome 4"/>
</dbReference>
<name>A0A665TJT0_ECHNA</name>
<reference evidence="2" key="3">
    <citation type="submission" date="2025-09" db="UniProtKB">
        <authorList>
            <consortium name="Ensembl"/>
        </authorList>
    </citation>
    <scope>IDENTIFICATION</scope>
</reference>
<reference evidence="2" key="2">
    <citation type="submission" date="2025-08" db="UniProtKB">
        <authorList>
            <consortium name="Ensembl"/>
        </authorList>
    </citation>
    <scope>IDENTIFICATION</scope>
</reference>
<protein>
    <submittedName>
        <fullName evidence="2">Uncharacterized protein</fullName>
    </submittedName>
</protein>
<reference evidence="2" key="1">
    <citation type="submission" date="2021-04" db="EMBL/GenBank/DDBJ databases">
        <authorList>
            <consortium name="Wellcome Sanger Institute Data Sharing"/>
        </authorList>
    </citation>
    <scope>NUCLEOTIDE SEQUENCE [LARGE SCALE GENOMIC DNA]</scope>
</reference>
<accession>A0A665TJT0</accession>
<dbReference type="Ensembl" id="ENSENLT00000006575.1">
    <property type="protein sequence ID" value="ENSENLP00000006292.1"/>
    <property type="gene ID" value="ENSENLG00000003013.1"/>
</dbReference>
<keyword evidence="3" id="KW-1185">Reference proteome</keyword>
<evidence type="ECO:0000313" key="3">
    <source>
        <dbReference type="Proteomes" id="UP000472264"/>
    </source>
</evidence>
<dbReference type="AlphaFoldDB" id="A0A665TJT0"/>
<dbReference type="InParanoid" id="A0A665TJT0"/>
<evidence type="ECO:0000256" key="1">
    <source>
        <dbReference type="SAM" id="MobiDB-lite"/>
    </source>
</evidence>
<feature type="region of interest" description="Disordered" evidence="1">
    <location>
        <begin position="1"/>
        <end position="30"/>
    </location>
</feature>